<evidence type="ECO:0000313" key="1">
    <source>
        <dbReference type="EMBL" id="QEG34439.1"/>
    </source>
</evidence>
<evidence type="ECO:0000313" key="2">
    <source>
        <dbReference type="Proteomes" id="UP000323917"/>
    </source>
</evidence>
<keyword evidence="2" id="KW-1185">Reference proteome</keyword>
<dbReference type="Proteomes" id="UP000323917">
    <property type="component" value="Chromosome"/>
</dbReference>
<sequence length="244" mass="27123">MASNSPRTSSAHNLHASESVAIIARNLAEHISTLSTEIIDSFSLDSREERVLKLRDITGRIIFNELAPVSLWLERNRPPDKVDMFRRRIHFICDEAIVCVGLDIPEYSGGLIKQAKEGYCHSQEQVRFAKFSISALAAVDYILGWATEIEAESSLQVTHSSEPILPQVEFKTEMGTAEITWNGKTYAEVNWDAAKLLDAVVKGHPRPVGLTKLAGDKPKRILPKLGKDLQALMQSSPQGYTLNL</sequence>
<protein>
    <submittedName>
        <fullName evidence="1">Uncharacterized protein</fullName>
    </submittedName>
</protein>
<reference evidence="1 2" key="1">
    <citation type="submission" date="2019-08" db="EMBL/GenBank/DDBJ databases">
        <title>Deep-cultivation of Planctomycetes and their phenomic and genomic characterization uncovers novel biology.</title>
        <authorList>
            <person name="Wiegand S."/>
            <person name="Jogler M."/>
            <person name="Boedeker C."/>
            <person name="Pinto D."/>
            <person name="Vollmers J."/>
            <person name="Rivas-Marin E."/>
            <person name="Kohn T."/>
            <person name="Peeters S.H."/>
            <person name="Heuer A."/>
            <person name="Rast P."/>
            <person name="Oberbeckmann S."/>
            <person name="Bunk B."/>
            <person name="Jeske O."/>
            <person name="Meyerdierks A."/>
            <person name="Storesund J.E."/>
            <person name="Kallscheuer N."/>
            <person name="Luecker S."/>
            <person name="Lage O.M."/>
            <person name="Pohl T."/>
            <person name="Merkel B.J."/>
            <person name="Hornburger P."/>
            <person name="Mueller R.-W."/>
            <person name="Bruemmer F."/>
            <person name="Labrenz M."/>
            <person name="Spormann A.M."/>
            <person name="Op den Camp H."/>
            <person name="Overmann J."/>
            <person name="Amann R."/>
            <person name="Jetten M.S.M."/>
            <person name="Mascher T."/>
            <person name="Medema M.H."/>
            <person name="Devos D.P."/>
            <person name="Kaster A.-K."/>
            <person name="Ovreas L."/>
            <person name="Rohde M."/>
            <person name="Galperin M.Y."/>
            <person name="Jogler C."/>
        </authorList>
    </citation>
    <scope>NUCLEOTIDE SEQUENCE [LARGE SCALE GENOMIC DNA]</scope>
    <source>
        <strain evidence="1 2">Pr1d</strain>
    </source>
</reference>
<dbReference type="EMBL" id="CP042913">
    <property type="protein sequence ID" value="QEG34439.1"/>
    <property type="molecule type" value="Genomic_DNA"/>
</dbReference>
<proteinExistence type="predicted"/>
<dbReference type="RefSeq" id="WP_168205119.1">
    <property type="nucleotide sequence ID" value="NZ_CP042913.1"/>
</dbReference>
<accession>A0A5B9Q9M3</accession>
<name>A0A5B9Q9M3_9BACT</name>
<dbReference type="AlphaFoldDB" id="A0A5B9Q9M3"/>
<organism evidence="1 2">
    <name type="scientific">Bythopirellula goksoeyrii</name>
    <dbReference type="NCBI Taxonomy" id="1400387"/>
    <lineage>
        <taxon>Bacteria</taxon>
        <taxon>Pseudomonadati</taxon>
        <taxon>Planctomycetota</taxon>
        <taxon>Planctomycetia</taxon>
        <taxon>Pirellulales</taxon>
        <taxon>Lacipirellulaceae</taxon>
        <taxon>Bythopirellula</taxon>
    </lineage>
</organism>
<gene>
    <name evidence="1" type="ORF">Pr1d_17180</name>
</gene>
<dbReference type="KEGG" id="bgok:Pr1d_17180"/>